<dbReference type="SUPFAM" id="SSF53187">
    <property type="entry name" value="Zn-dependent exopeptidases"/>
    <property type="match status" value="1"/>
</dbReference>
<evidence type="ECO:0000313" key="5">
    <source>
        <dbReference type="EMBL" id="HIV11642.1"/>
    </source>
</evidence>
<keyword evidence="3" id="KW-0812">Transmembrane</keyword>
<dbReference type="GO" id="GO:0008745">
    <property type="term" value="F:N-acetylmuramoyl-L-alanine amidase activity"/>
    <property type="evidence" value="ECO:0007669"/>
    <property type="project" value="InterPro"/>
</dbReference>
<dbReference type="Pfam" id="PF01520">
    <property type="entry name" value="Amidase_3"/>
    <property type="match status" value="1"/>
</dbReference>
<dbReference type="PANTHER" id="PTHR30404">
    <property type="entry name" value="N-ACETYLMURAMOYL-L-ALANINE AMIDASE"/>
    <property type="match status" value="1"/>
</dbReference>
<dbReference type="Gene3D" id="3.40.630.40">
    <property type="entry name" value="Zn-dependent exopeptidases"/>
    <property type="match status" value="1"/>
</dbReference>
<dbReference type="SMART" id="SM00646">
    <property type="entry name" value="Ami_3"/>
    <property type="match status" value="1"/>
</dbReference>
<feature type="region of interest" description="Disordered" evidence="2">
    <location>
        <begin position="42"/>
        <end position="72"/>
    </location>
</feature>
<evidence type="ECO:0000256" key="3">
    <source>
        <dbReference type="SAM" id="Phobius"/>
    </source>
</evidence>
<keyword evidence="1" id="KW-0378">Hydrolase</keyword>
<dbReference type="CDD" id="cd02696">
    <property type="entry name" value="MurNAc-LAA"/>
    <property type="match status" value="1"/>
</dbReference>
<feature type="region of interest" description="Disordered" evidence="2">
    <location>
        <begin position="191"/>
        <end position="210"/>
    </location>
</feature>
<dbReference type="InterPro" id="IPR002508">
    <property type="entry name" value="MurNAc-LAA_cat"/>
</dbReference>
<feature type="transmembrane region" description="Helical" evidence="3">
    <location>
        <begin position="12"/>
        <end position="32"/>
    </location>
</feature>
<proteinExistence type="predicted"/>
<comment type="caution">
    <text evidence="5">The sequence shown here is derived from an EMBL/GenBank/DDBJ whole genome shotgun (WGS) entry which is preliminary data.</text>
</comment>
<keyword evidence="3" id="KW-1133">Transmembrane helix</keyword>
<reference evidence="5" key="1">
    <citation type="submission" date="2020-10" db="EMBL/GenBank/DDBJ databases">
        <authorList>
            <person name="Gilroy R."/>
        </authorList>
    </citation>
    <scope>NUCLEOTIDE SEQUENCE</scope>
    <source>
        <strain evidence="5">ChiBcec2-4451</strain>
    </source>
</reference>
<keyword evidence="3" id="KW-0472">Membrane</keyword>
<feature type="domain" description="MurNAc-LAA" evidence="4">
    <location>
        <begin position="265"/>
        <end position="385"/>
    </location>
</feature>
<dbReference type="EMBL" id="DVON01000020">
    <property type="protein sequence ID" value="HIV11642.1"/>
    <property type="molecule type" value="Genomic_DNA"/>
</dbReference>
<gene>
    <name evidence="5" type="ORF">IAA63_00690</name>
</gene>
<dbReference type="Proteomes" id="UP000886723">
    <property type="component" value="Unassembled WGS sequence"/>
</dbReference>
<feature type="compositionally biased region" description="Pro residues" evidence="2">
    <location>
        <begin position="59"/>
        <end position="68"/>
    </location>
</feature>
<evidence type="ECO:0000256" key="1">
    <source>
        <dbReference type="ARBA" id="ARBA00022801"/>
    </source>
</evidence>
<dbReference type="GO" id="GO:0009253">
    <property type="term" value="P:peptidoglycan catabolic process"/>
    <property type="evidence" value="ECO:0007669"/>
    <property type="project" value="InterPro"/>
</dbReference>
<evidence type="ECO:0000256" key="2">
    <source>
        <dbReference type="SAM" id="MobiDB-lite"/>
    </source>
</evidence>
<name>A0A9D1NRT9_9FIRM</name>
<evidence type="ECO:0000259" key="4">
    <source>
        <dbReference type="SMART" id="SM00646"/>
    </source>
</evidence>
<dbReference type="GO" id="GO:0030288">
    <property type="term" value="C:outer membrane-bounded periplasmic space"/>
    <property type="evidence" value="ECO:0007669"/>
    <property type="project" value="TreeGrafter"/>
</dbReference>
<feature type="compositionally biased region" description="Polar residues" evidence="2">
    <location>
        <begin position="194"/>
        <end position="210"/>
    </location>
</feature>
<dbReference type="InterPro" id="IPR050695">
    <property type="entry name" value="N-acetylmuramoyl_amidase_3"/>
</dbReference>
<evidence type="ECO:0000313" key="6">
    <source>
        <dbReference type="Proteomes" id="UP000886723"/>
    </source>
</evidence>
<feature type="compositionally biased region" description="Low complexity" evidence="2">
    <location>
        <begin position="47"/>
        <end position="58"/>
    </location>
</feature>
<dbReference type="AlphaFoldDB" id="A0A9D1NRT9"/>
<dbReference type="PANTHER" id="PTHR30404:SF0">
    <property type="entry name" value="N-ACETYLMURAMOYL-L-ALANINE AMIDASE AMIC"/>
    <property type="match status" value="1"/>
</dbReference>
<protein>
    <submittedName>
        <fullName evidence="5">N-acetylmuramoyl-L-alanine amidase</fullName>
    </submittedName>
</protein>
<sequence>MKKTSKTGINILIFIILILVLALGILAIVQYGRFRDQMEEKARQEAQAEAEATVTPTQTPTPEPTPDPSDPEVIREQLIGSIQTAIEENNVNTMANILRYTASDGSITAYPAEDVAEVLLHLKRDSADYWNFFTALRSESTSVNADGESQVLVLSTQDLRKMTNTAPKEGESIQPETPVGEGKMVAIDAGHQAQGDSNQEPIGPGASQTKARVASGTSGCVSGVPEYELNLTVALKLRDELERRGYSTYMIREDNEVNVSNAERAQLASQSGADILVRIHANGSENSSVAGALTMAPSTSNPYVDGQIVQECQRLSQLVIDSFCAVTGAQNQGVYQTDEMSGLNWCAIPATLVEMGYMTNPEEDARMQTEEYQALMVQGIADGIDSYFTS</sequence>
<reference evidence="5" key="2">
    <citation type="journal article" date="2021" name="PeerJ">
        <title>Extensive microbial diversity within the chicken gut microbiome revealed by metagenomics and culture.</title>
        <authorList>
            <person name="Gilroy R."/>
            <person name="Ravi A."/>
            <person name="Getino M."/>
            <person name="Pursley I."/>
            <person name="Horton D.L."/>
            <person name="Alikhan N.F."/>
            <person name="Baker D."/>
            <person name="Gharbi K."/>
            <person name="Hall N."/>
            <person name="Watson M."/>
            <person name="Adriaenssens E.M."/>
            <person name="Foster-Nyarko E."/>
            <person name="Jarju S."/>
            <person name="Secka A."/>
            <person name="Antonio M."/>
            <person name="Oren A."/>
            <person name="Chaudhuri R.R."/>
            <person name="La Ragione R."/>
            <person name="Hildebrand F."/>
            <person name="Pallen M.J."/>
        </authorList>
    </citation>
    <scope>NUCLEOTIDE SEQUENCE</scope>
    <source>
        <strain evidence="5">ChiBcec2-4451</strain>
    </source>
</reference>
<organism evidence="5 6">
    <name type="scientific">Candidatus Pullilachnospira stercoravium</name>
    <dbReference type="NCBI Taxonomy" id="2840913"/>
    <lineage>
        <taxon>Bacteria</taxon>
        <taxon>Bacillati</taxon>
        <taxon>Bacillota</taxon>
        <taxon>Clostridia</taxon>
        <taxon>Lachnospirales</taxon>
        <taxon>Lachnospiraceae</taxon>
        <taxon>Lachnospiraceae incertae sedis</taxon>
        <taxon>Candidatus Pullilachnospira</taxon>
    </lineage>
</organism>
<accession>A0A9D1NRT9</accession>